<dbReference type="PROSITE" id="PS51677">
    <property type="entry name" value="NODB"/>
    <property type="match status" value="1"/>
</dbReference>
<feature type="compositionally biased region" description="Polar residues" evidence="1">
    <location>
        <begin position="138"/>
        <end position="181"/>
    </location>
</feature>
<dbReference type="PROSITE" id="PS51257">
    <property type="entry name" value="PROKAR_LIPOPROTEIN"/>
    <property type="match status" value="1"/>
</dbReference>
<feature type="compositionally biased region" description="Low complexity" evidence="1">
    <location>
        <begin position="115"/>
        <end position="134"/>
    </location>
</feature>
<dbReference type="SUPFAM" id="SSF88713">
    <property type="entry name" value="Glycoside hydrolase/deacetylase"/>
    <property type="match status" value="1"/>
</dbReference>
<feature type="region of interest" description="Disordered" evidence="1">
    <location>
        <begin position="44"/>
        <end position="211"/>
    </location>
</feature>
<feature type="compositionally biased region" description="Basic and acidic residues" evidence="1">
    <location>
        <begin position="200"/>
        <end position="211"/>
    </location>
</feature>
<sequence length="403" mass="43486">MEVRRERRRILAVVIMTLFLLIVLVSGCALNGTFGNTMETEKFQQGSQVDGKGNVIGSVSGHGANGNGEQKDGDRPSTGHHVDEPSSTSSPSSNGQSGSNQGDNDDGDNAGKQTNGSESNGNSNSSEQSNNGQETDNTEQTTEPNEGATNSGTKGNEENSTGTAESPSPNPTDSNQSSTKPNPDGKGTGTKGSETAGTIGKDKPTVDGKQPSDKKVVALTFDDGPDTKYTPAILDILQEKGVPATFYVVGTQVSKHHDIMKRIVDEGHALGNHSLSHKDFTKLSKKQLQEEIEKNDQLIKAAVGFYPNEIRAPYGALNKTVREMFKQNDRTHVAWTVDTRDWAGTSIKEMREMIRTQTKDRGIILMHSFGGKHIQNTVDMLADVIDDLQKLGFTFVTTEELFD</sequence>
<dbReference type="Pfam" id="PF01522">
    <property type="entry name" value="Polysacc_deac_1"/>
    <property type="match status" value="1"/>
</dbReference>
<accession>A0ABW4YFH5</accession>
<dbReference type="InterPro" id="IPR002509">
    <property type="entry name" value="NODB_dom"/>
</dbReference>
<feature type="compositionally biased region" description="Low complexity" evidence="1">
    <location>
        <begin position="85"/>
        <end position="102"/>
    </location>
</feature>
<feature type="domain" description="NodB homology" evidence="2">
    <location>
        <begin position="215"/>
        <end position="396"/>
    </location>
</feature>
<evidence type="ECO:0000256" key="1">
    <source>
        <dbReference type="SAM" id="MobiDB-lite"/>
    </source>
</evidence>
<evidence type="ECO:0000313" key="4">
    <source>
        <dbReference type="Proteomes" id="UP001597362"/>
    </source>
</evidence>
<dbReference type="EC" id="3.-.-.-" evidence="3"/>
<dbReference type="CDD" id="cd10917">
    <property type="entry name" value="CE4_NodB_like_6s_7s"/>
    <property type="match status" value="1"/>
</dbReference>
<protein>
    <submittedName>
        <fullName evidence="3">Polysaccharide deacetylase family protein</fullName>
        <ecNumber evidence="3">3.-.-.-</ecNumber>
    </submittedName>
</protein>
<evidence type="ECO:0000259" key="2">
    <source>
        <dbReference type="PROSITE" id="PS51677"/>
    </source>
</evidence>
<dbReference type="Gene3D" id="3.20.20.370">
    <property type="entry name" value="Glycoside hydrolase/deacetylase"/>
    <property type="match status" value="1"/>
</dbReference>
<gene>
    <name evidence="3" type="ORF">ACFSJH_01210</name>
</gene>
<keyword evidence="4" id="KW-1185">Reference proteome</keyword>
<dbReference type="PANTHER" id="PTHR10587">
    <property type="entry name" value="GLYCOSYL TRANSFERASE-RELATED"/>
    <property type="match status" value="1"/>
</dbReference>
<dbReference type="Proteomes" id="UP001597362">
    <property type="component" value="Unassembled WGS sequence"/>
</dbReference>
<dbReference type="InterPro" id="IPR011330">
    <property type="entry name" value="Glyco_hydro/deAcase_b/a-brl"/>
</dbReference>
<dbReference type="InterPro" id="IPR050248">
    <property type="entry name" value="Polysacc_deacetylase_ArnD"/>
</dbReference>
<feature type="compositionally biased region" description="Basic and acidic residues" evidence="1">
    <location>
        <begin position="69"/>
        <end position="84"/>
    </location>
</feature>
<name>A0ABW4YFH5_9BACL</name>
<organism evidence="3 4">
    <name type="scientific">Paenibacillus yanchengensis</name>
    <dbReference type="NCBI Taxonomy" id="2035833"/>
    <lineage>
        <taxon>Bacteria</taxon>
        <taxon>Bacillati</taxon>
        <taxon>Bacillota</taxon>
        <taxon>Bacilli</taxon>
        <taxon>Bacillales</taxon>
        <taxon>Paenibacillaceae</taxon>
        <taxon>Paenibacillus</taxon>
    </lineage>
</organism>
<proteinExistence type="predicted"/>
<evidence type="ECO:0000313" key="3">
    <source>
        <dbReference type="EMBL" id="MFD2114371.1"/>
    </source>
</evidence>
<dbReference type="GO" id="GO:0016787">
    <property type="term" value="F:hydrolase activity"/>
    <property type="evidence" value="ECO:0007669"/>
    <property type="project" value="UniProtKB-KW"/>
</dbReference>
<dbReference type="RefSeq" id="WP_377769349.1">
    <property type="nucleotide sequence ID" value="NZ_JBHUHO010000004.1"/>
</dbReference>
<dbReference type="EMBL" id="JBHUHO010000004">
    <property type="protein sequence ID" value="MFD2114371.1"/>
    <property type="molecule type" value="Genomic_DNA"/>
</dbReference>
<comment type="caution">
    <text evidence="3">The sequence shown here is derived from an EMBL/GenBank/DDBJ whole genome shotgun (WGS) entry which is preliminary data.</text>
</comment>
<reference evidence="4" key="1">
    <citation type="journal article" date="2019" name="Int. J. Syst. Evol. Microbiol.">
        <title>The Global Catalogue of Microorganisms (GCM) 10K type strain sequencing project: providing services to taxonomists for standard genome sequencing and annotation.</title>
        <authorList>
            <consortium name="The Broad Institute Genomics Platform"/>
            <consortium name="The Broad Institute Genome Sequencing Center for Infectious Disease"/>
            <person name="Wu L."/>
            <person name="Ma J."/>
        </authorList>
    </citation>
    <scope>NUCLEOTIDE SEQUENCE [LARGE SCALE GENOMIC DNA]</scope>
    <source>
        <strain evidence="4">GH52</strain>
    </source>
</reference>
<keyword evidence="3" id="KW-0378">Hydrolase</keyword>